<evidence type="ECO:0000313" key="2">
    <source>
        <dbReference type="Proteomes" id="UP000295633"/>
    </source>
</evidence>
<dbReference type="RefSeq" id="WP_133398518.1">
    <property type="nucleotide sequence ID" value="NZ_SMZX01000001.1"/>
</dbReference>
<accession>A0A4R5YL56</accession>
<dbReference type="AlphaFoldDB" id="A0A4R5YL56"/>
<sequence>MNDPGRRNGDRLRPVVAIEVEGLIAVHHELGRLPSSDRWPLKVNIYRDMIPEEAWDRPRWDEDDHWVRWYWISRTGVDWVQSLLGDGIDVVWISQWHGAANTCFGEPTGLPELDSVREKSRRGPFSVAEFETSPLRARSDGRPLLLVTRVAPGDGGQSLVRQRRPRDRAITALRTVSWEMGPTPEALAEIDQWLTLASDPAGQEALRDQRRCDLARSRRRASPTGEIQHRVPQWEAVERIIARDQAINAWVEEVVDNVRKALFDRGLELSDLGTPAQAAGQIIDAMKVVYRRNHDQGE</sequence>
<reference evidence="1 2" key="1">
    <citation type="submission" date="2019-03" db="EMBL/GenBank/DDBJ databases">
        <title>Genome Sequencing and Assembly of Various Microbes Isolated from Partially Reclaimed Soil and Acid Mine Drainage (AMD) Site.</title>
        <authorList>
            <person name="Steinbock B."/>
            <person name="Bechtold R."/>
            <person name="Sevigny J.L."/>
            <person name="Thomas D."/>
            <person name="Cuthill L.R."/>
            <person name="Aveiro Johannsen E.J."/>
            <person name="Thomas K."/>
            <person name="Ghosh A."/>
        </authorList>
    </citation>
    <scope>NUCLEOTIDE SEQUENCE [LARGE SCALE GENOMIC DNA]</scope>
    <source>
        <strain evidence="1 2">F-B2</strain>
    </source>
</reference>
<evidence type="ECO:0000313" key="1">
    <source>
        <dbReference type="EMBL" id="TDL45282.1"/>
    </source>
</evidence>
<gene>
    <name evidence="1" type="ORF">E2R54_02115</name>
</gene>
<organism evidence="1 2">
    <name type="scientific">Microbacterium oleivorans</name>
    <dbReference type="NCBI Taxonomy" id="273677"/>
    <lineage>
        <taxon>Bacteria</taxon>
        <taxon>Bacillati</taxon>
        <taxon>Actinomycetota</taxon>
        <taxon>Actinomycetes</taxon>
        <taxon>Micrococcales</taxon>
        <taxon>Microbacteriaceae</taxon>
        <taxon>Microbacterium</taxon>
    </lineage>
</organism>
<protein>
    <submittedName>
        <fullName evidence="1">Uncharacterized protein</fullName>
    </submittedName>
</protein>
<name>A0A4R5YL56_9MICO</name>
<comment type="caution">
    <text evidence="1">The sequence shown here is derived from an EMBL/GenBank/DDBJ whole genome shotgun (WGS) entry which is preliminary data.</text>
</comment>
<dbReference type="EMBL" id="SMZX01000001">
    <property type="protein sequence ID" value="TDL45282.1"/>
    <property type="molecule type" value="Genomic_DNA"/>
</dbReference>
<proteinExistence type="predicted"/>
<dbReference type="Proteomes" id="UP000295633">
    <property type="component" value="Unassembled WGS sequence"/>
</dbReference>